<reference evidence="1 2" key="1">
    <citation type="submission" date="2018-09" db="EMBL/GenBank/DDBJ databases">
        <title>Genomic Encyclopedia of Archaeal and Bacterial Type Strains, Phase II (KMG-II): from individual species to whole genera.</title>
        <authorList>
            <person name="Goeker M."/>
        </authorList>
    </citation>
    <scope>NUCLEOTIDE SEQUENCE [LARGE SCALE GENOMIC DNA]</scope>
    <source>
        <strain evidence="1 2">DSM 27148</strain>
    </source>
</reference>
<dbReference type="Proteomes" id="UP000283387">
    <property type="component" value="Unassembled WGS sequence"/>
</dbReference>
<evidence type="ECO:0000313" key="1">
    <source>
        <dbReference type="EMBL" id="RKD86028.1"/>
    </source>
</evidence>
<proteinExistence type="predicted"/>
<comment type="caution">
    <text evidence="1">The sequence shown here is derived from an EMBL/GenBank/DDBJ whole genome shotgun (WGS) entry which is preliminary data.</text>
</comment>
<protein>
    <submittedName>
        <fullName evidence="1">Uncharacterized protein</fullName>
    </submittedName>
</protein>
<evidence type="ECO:0000313" key="2">
    <source>
        <dbReference type="Proteomes" id="UP000283387"/>
    </source>
</evidence>
<name>A0A419VV69_9BACT</name>
<accession>A0A419VV69</accession>
<organism evidence="1 2">
    <name type="scientific">Mangrovibacterium diazotrophicum</name>
    <dbReference type="NCBI Taxonomy" id="1261403"/>
    <lineage>
        <taxon>Bacteria</taxon>
        <taxon>Pseudomonadati</taxon>
        <taxon>Bacteroidota</taxon>
        <taxon>Bacteroidia</taxon>
        <taxon>Marinilabiliales</taxon>
        <taxon>Prolixibacteraceae</taxon>
        <taxon>Mangrovibacterium</taxon>
    </lineage>
</organism>
<gene>
    <name evidence="1" type="ORF">BC643_4344</name>
</gene>
<keyword evidence="2" id="KW-1185">Reference proteome</keyword>
<dbReference type="AlphaFoldDB" id="A0A419VV69"/>
<dbReference type="EMBL" id="RAPN01000005">
    <property type="protein sequence ID" value="RKD86028.1"/>
    <property type="molecule type" value="Genomic_DNA"/>
</dbReference>
<sequence>MVFQVAINELERLILKTAEAGSCSRKIAKVMPAMPFKKSGEKNGFGSKK</sequence>